<dbReference type="AlphaFoldDB" id="A0A2P2C283"/>
<evidence type="ECO:0000313" key="2">
    <source>
        <dbReference type="EMBL" id="CUR56128.1"/>
    </source>
</evidence>
<reference evidence="2" key="1">
    <citation type="submission" date="2015-08" db="EMBL/GenBank/DDBJ databases">
        <authorList>
            <person name="Babu N.S."/>
            <person name="Beckwith C.J."/>
            <person name="Beseler K.G."/>
            <person name="Brison A."/>
            <person name="Carone J.V."/>
            <person name="Caskin T.P."/>
            <person name="Diamond M."/>
            <person name="Durham M.E."/>
            <person name="Foxe J.M."/>
            <person name="Go M."/>
            <person name="Henderson B.A."/>
            <person name="Jones I.B."/>
            <person name="McGettigan J.A."/>
            <person name="Micheletti S.J."/>
            <person name="Nasrallah M.E."/>
            <person name="Ortiz D."/>
            <person name="Piller C.R."/>
            <person name="Privatt S.R."/>
            <person name="Schneider S.L."/>
            <person name="Sharp S."/>
            <person name="Smith T.C."/>
            <person name="Stanton J.D."/>
            <person name="Ullery H.E."/>
            <person name="Wilson R.J."/>
            <person name="Serrano M.G."/>
            <person name="Buck G."/>
            <person name="Lee V."/>
            <person name="Wang Y."/>
            <person name="Carvalho R."/>
            <person name="Voegtly L."/>
            <person name="Shi R."/>
            <person name="Duckworth R."/>
            <person name="Johnson A."/>
            <person name="Loviza R."/>
            <person name="Walstead R."/>
            <person name="Shah Z."/>
            <person name="Kiflezghi M."/>
            <person name="Wade K."/>
            <person name="Ball S.L."/>
            <person name="Bradley K.W."/>
            <person name="Asai D.J."/>
            <person name="Bowman C.A."/>
            <person name="Russell D.A."/>
            <person name="Pope W.H."/>
            <person name="Jacobs-Sera D."/>
            <person name="Hendrix R.W."/>
            <person name="Hatfull G.F."/>
        </authorList>
    </citation>
    <scope>NUCLEOTIDE SEQUENCE</scope>
</reference>
<keyword evidence="1" id="KW-0812">Transmembrane</keyword>
<name>A0A2P2C283_9ZZZZ</name>
<keyword evidence="1" id="KW-0472">Membrane</keyword>
<feature type="transmembrane region" description="Helical" evidence="1">
    <location>
        <begin position="7"/>
        <end position="33"/>
    </location>
</feature>
<sequence>MAVLDELAFLAVLDELAFLAGDVFLAAVVFFAVEVDAVVFLAGAFFAVLVELAFFAGGFFAVVFLAVLDELAFLAVEVDDDFLAVVFFAAVPEEVDFDAVVLAGAAFFAVAVAPATTPATARTVGGFGMVAAVSFGSFLAPETTSLSSLPAENFGTDFFLDLIRSPVCGLRTQRALRTAFSKEPKPVIATFSPLATSRVMVSRTDSSAWAACLRFPS</sequence>
<evidence type="ECO:0000256" key="1">
    <source>
        <dbReference type="SAM" id="Phobius"/>
    </source>
</evidence>
<gene>
    <name evidence="2" type="ORF">NOCA110135</name>
</gene>
<protein>
    <submittedName>
        <fullName evidence="2">Uncharacterized protein</fullName>
    </submittedName>
</protein>
<proteinExistence type="predicted"/>
<accession>A0A2P2C283</accession>
<keyword evidence="1" id="KW-1133">Transmembrane helix</keyword>
<feature type="transmembrane region" description="Helical" evidence="1">
    <location>
        <begin position="39"/>
        <end position="68"/>
    </location>
</feature>
<organism evidence="2">
    <name type="scientific">metagenome</name>
    <dbReference type="NCBI Taxonomy" id="256318"/>
    <lineage>
        <taxon>unclassified sequences</taxon>
        <taxon>metagenomes</taxon>
    </lineage>
</organism>
<dbReference type="EMBL" id="CZKB01000001">
    <property type="protein sequence ID" value="CUR56128.1"/>
    <property type="molecule type" value="Genomic_DNA"/>
</dbReference>